<evidence type="ECO:0000313" key="6">
    <source>
        <dbReference type="EMBL" id="QHU11776.1"/>
    </source>
</evidence>
<dbReference type="GO" id="GO:0003723">
    <property type="term" value="F:RNA binding"/>
    <property type="evidence" value="ECO:0007669"/>
    <property type="project" value="TreeGrafter"/>
</dbReference>
<evidence type="ECO:0000259" key="5">
    <source>
        <dbReference type="PROSITE" id="PS51194"/>
    </source>
</evidence>
<dbReference type="PROSITE" id="PS51194">
    <property type="entry name" value="HELICASE_CTER"/>
    <property type="match status" value="1"/>
</dbReference>
<dbReference type="PANTHER" id="PTHR18934">
    <property type="entry name" value="ATP-DEPENDENT RNA HELICASE"/>
    <property type="match status" value="1"/>
</dbReference>
<dbReference type="Gene3D" id="3.40.50.300">
    <property type="entry name" value="P-loop containing nucleotide triphosphate hydrolases"/>
    <property type="match status" value="2"/>
</dbReference>
<keyword evidence="4" id="KW-0067">ATP-binding</keyword>
<dbReference type="SUPFAM" id="SSF52540">
    <property type="entry name" value="P-loop containing nucleoside triphosphate hydrolases"/>
    <property type="match status" value="1"/>
</dbReference>
<evidence type="ECO:0000256" key="2">
    <source>
        <dbReference type="ARBA" id="ARBA00022801"/>
    </source>
</evidence>
<feature type="domain" description="Helicase C-terminal" evidence="5">
    <location>
        <begin position="202"/>
        <end position="368"/>
    </location>
</feature>
<dbReference type="GO" id="GO:0004386">
    <property type="term" value="F:helicase activity"/>
    <property type="evidence" value="ECO:0007669"/>
    <property type="project" value="UniProtKB-KW"/>
</dbReference>
<accession>A0A6C0K3X1</accession>
<dbReference type="AlphaFoldDB" id="A0A6C0K3X1"/>
<dbReference type="SMART" id="SM00490">
    <property type="entry name" value="HELICc"/>
    <property type="match status" value="1"/>
</dbReference>
<evidence type="ECO:0000256" key="1">
    <source>
        <dbReference type="ARBA" id="ARBA00022741"/>
    </source>
</evidence>
<name>A0A6C0K3X1_9ZZZZ</name>
<keyword evidence="1" id="KW-0547">Nucleotide-binding</keyword>
<dbReference type="EMBL" id="MN740789">
    <property type="protein sequence ID" value="QHU11776.1"/>
    <property type="molecule type" value="Genomic_DNA"/>
</dbReference>
<sequence>MTTTMTTTTTTTNTFTLPERSKEFSATLFHDLQNLDPRMEIVGIEAPTGVGKTTLLVNMFRERSRTLMIMPTQFACQQWLAQKKPTDKMMIMNASKAVDYFIRHQGLHYLRTIILDEAHVDSREYYAIRKIMRMAKRSHHHKYYFVSATLPIAYLQQSFPELHVLSYQDYRPYKINIHYEAPNPCTGFHVDRRGMIDVAMKRLTTLDPSVQRVLIFAPTHEECDDMERRIESIRKKQPEVLSPTSVMGTCPILVLHGGLEPEEKEEIKQRLRVLPSYIAIATNIAESSITIPDLDVVIDSGLECRVQNSNYTVIQRASKMSLIQRAGRTGRTKDGTVYRLMPEEIFNGLNEFSTEAHDMDPIALRCLLHGSDAVRMFGPNMCSNLLFLNSLNIDTHTSKDKLVFLEACGLRTIAGSLLWNLTRLSHKMSRQETMWIALLILVIEQYDKKPVNWVYYPHSRDKSGRMARMDPAIQRLQRFSEDVRYEGDMLVTIARFLLSILCHGKAWRDAASSISLNQKNIREFISDWKRVFRHLRPLFPAYAKSDLGPVEILLSTLGIEKKIPPTPLPQKKQDLQPQQKIAVKVDAVDLDRSMIHWGRQFLVGQPILYGPKLMHRFYTAPMEYEWPENKVTEWGDEYENGGVDEDYFFSESRYFDCVYHNQTWSLHYGVDRSPGFDSRIRHRPPKAIHPIRLRGTSYGSLLLWTNVPEDRDAFHHHIIYGIVRWQKHQTVKASVRVEKKAVLEEIRDFVALMPPSDNEEIDPECRFSGGWLWKQAEEDFRTRVNSFQH</sequence>
<keyword evidence="2" id="KW-0378">Hydrolase</keyword>
<keyword evidence="3" id="KW-0347">Helicase</keyword>
<reference evidence="6" key="1">
    <citation type="journal article" date="2020" name="Nature">
        <title>Giant virus diversity and host interactions through global metagenomics.</title>
        <authorList>
            <person name="Schulz F."/>
            <person name="Roux S."/>
            <person name="Paez-Espino D."/>
            <person name="Jungbluth S."/>
            <person name="Walsh D.A."/>
            <person name="Denef V.J."/>
            <person name="McMahon K.D."/>
            <person name="Konstantinidis K.T."/>
            <person name="Eloe-Fadrosh E.A."/>
            <person name="Kyrpides N.C."/>
            <person name="Woyke T."/>
        </authorList>
    </citation>
    <scope>NUCLEOTIDE SEQUENCE</scope>
    <source>
        <strain evidence="6">GVMAG-S-1101169-75</strain>
    </source>
</reference>
<evidence type="ECO:0000256" key="3">
    <source>
        <dbReference type="ARBA" id="ARBA00022806"/>
    </source>
</evidence>
<dbReference type="GO" id="GO:0005524">
    <property type="term" value="F:ATP binding"/>
    <property type="evidence" value="ECO:0007669"/>
    <property type="project" value="UniProtKB-KW"/>
</dbReference>
<dbReference type="InterPro" id="IPR027417">
    <property type="entry name" value="P-loop_NTPase"/>
</dbReference>
<protein>
    <recommendedName>
        <fullName evidence="5">Helicase C-terminal domain-containing protein</fullName>
    </recommendedName>
</protein>
<dbReference type="Pfam" id="PF00271">
    <property type="entry name" value="Helicase_C"/>
    <property type="match status" value="1"/>
</dbReference>
<dbReference type="InterPro" id="IPR001650">
    <property type="entry name" value="Helicase_C-like"/>
</dbReference>
<evidence type="ECO:0000256" key="4">
    <source>
        <dbReference type="ARBA" id="ARBA00022840"/>
    </source>
</evidence>
<dbReference type="GO" id="GO:0016787">
    <property type="term" value="F:hydrolase activity"/>
    <property type="evidence" value="ECO:0007669"/>
    <property type="project" value="UniProtKB-KW"/>
</dbReference>
<dbReference type="PANTHER" id="PTHR18934:SF99">
    <property type="entry name" value="ATP-DEPENDENT RNA HELICASE DHX37-RELATED"/>
    <property type="match status" value="1"/>
</dbReference>
<proteinExistence type="predicted"/>
<organism evidence="6">
    <name type="scientific">viral metagenome</name>
    <dbReference type="NCBI Taxonomy" id="1070528"/>
    <lineage>
        <taxon>unclassified sequences</taxon>
        <taxon>metagenomes</taxon>
        <taxon>organismal metagenomes</taxon>
    </lineage>
</organism>